<keyword evidence="4 10" id="KW-1003">Cell membrane</keyword>
<evidence type="ECO:0000256" key="4">
    <source>
        <dbReference type="ARBA" id="ARBA00022475"/>
    </source>
</evidence>
<dbReference type="PANTHER" id="PTHR30425:SF1">
    <property type="entry name" value="PHOSPHATE TRANSPORT SYSTEM PERMEASE PROTEIN PSTC"/>
    <property type="match status" value="1"/>
</dbReference>
<proteinExistence type="inferred from homology"/>
<dbReference type="Proteomes" id="UP000239549">
    <property type="component" value="Unassembled WGS sequence"/>
</dbReference>
<keyword evidence="7 9" id="KW-1133">Transmembrane helix</keyword>
<gene>
    <name evidence="12" type="ORF">DCCM_0829</name>
</gene>
<evidence type="ECO:0000256" key="9">
    <source>
        <dbReference type="RuleBase" id="RU363032"/>
    </source>
</evidence>
<dbReference type="OrthoDB" id="9785113at2"/>
<dbReference type="SUPFAM" id="SSF161098">
    <property type="entry name" value="MetI-like"/>
    <property type="match status" value="1"/>
</dbReference>
<dbReference type="Gene3D" id="1.10.3720.10">
    <property type="entry name" value="MetI-like"/>
    <property type="match status" value="1"/>
</dbReference>
<feature type="domain" description="ABC transmembrane type-1" evidence="11">
    <location>
        <begin position="79"/>
        <end position="306"/>
    </location>
</feature>
<evidence type="ECO:0000256" key="3">
    <source>
        <dbReference type="ARBA" id="ARBA00022448"/>
    </source>
</evidence>
<feature type="transmembrane region" description="Helical" evidence="9">
    <location>
        <begin position="287"/>
        <end position="310"/>
    </location>
</feature>
<evidence type="ECO:0000313" key="12">
    <source>
        <dbReference type="EMBL" id="GBF32633.1"/>
    </source>
</evidence>
<feature type="transmembrane region" description="Helical" evidence="9">
    <location>
        <begin position="223"/>
        <end position="251"/>
    </location>
</feature>
<dbReference type="PROSITE" id="PS50928">
    <property type="entry name" value="ABC_TM1"/>
    <property type="match status" value="1"/>
</dbReference>
<evidence type="ECO:0000313" key="13">
    <source>
        <dbReference type="Proteomes" id="UP000239549"/>
    </source>
</evidence>
<organism evidence="12 13">
    <name type="scientific">Desulfocucumis palustris</name>
    <dbReference type="NCBI Taxonomy" id="1898651"/>
    <lineage>
        <taxon>Bacteria</taxon>
        <taxon>Bacillati</taxon>
        <taxon>Bacillota</taxon>
        <taxon>Clostridia</taxon>
        <taxon>Eubacteriales</taxon>
        <taxon>Desulfocucumaceae</taxon>
        <taxon>Desulfocucumis</taxon>
    </lineage>
</organism>
<dbReference type="InterPro" id="IPR051124">
    <property type="entry name" value="Phosphate_Transport_Permease"/>
</dbReference>
<protein>
    <recommendedName>
        <fullName evidence="10">Phosphate transport system permease protein</fullName>
    </recommendedName>
</protein>
<evidence type="ECO:0000256" key="7">
    <source>
        <dbReference type="ARBA" id="ARBA00022989"/>
    </source>
</evidence>
<evidence type="ECO:0000259" key="11">
    <source>
        <dbReference type="PROSITE" id="PS50928"/>
    </source>
</evidence>
<keyword evidence="8 9" id="KW-0472">Membrane</keyword>
<feature type="transmembrane region" description="Helical" evidence="9">
    <location>
        <begin position="15"/>
        <end position="34"/>
    </location>
</feature>
<dbReference type="InterPro" id="IPR011864">
    <property type="entry name" value="Phosphate_PstC"/>
</dbReference>
<comment type="subcellular location">
    <subcellularLocation>
        <location evidence="1 9">Cell membrane</location>
        <topology evidence="1 9">Multi-pass membrane protein</topology>
    </subcellularLocation>
</comment>
<evidence type="ECO:0000256" key="5">
    <source>
        <dbReference type="ARBA" id="ARBA00022592"/>
    </source>
</evidence>
<dbReference type="GO" id="GO:0006817">
    <property type="term" value="P:phosphate ion transport"/>
    <property type="evidence" value="ECO:0007669"/>
    <property type="project" value="UniProtKB-KW"/>
</dbReference>
<keyword evidence="6 9" id="KW-0812">Transmembrane</keyword>
<dbReference type="NCBIfam" id="TIGR02138">
    <property type="entry name" value="phosphate_pstC"/>
    <property type="match status" value="1"/>
</dbReference>
<evidence type="ECO:0000256" key="2">
    <source>
        <dbReference type="ARBA" id="ARBA00007069"/>
    </source>
</evidence>
<keyword evidence="5 10" id="KW-0592">Phosphate transport</keyword>
<feature type="transmembrane region" description="Helical" evidence="9">
    <location>
        <begin position="165"/>
        <end position="186"/>
    </location>
</feature>
<dbReference type="RefSeq" id="WP_104371135.1">
    <property type="nucleotide sequence ID" value="NZ_BFAV01000045.1"/>
</dbReference>
<comment type="function">
    <text evidence="10">Part of the binding-protein-dependent transport system for phosphate; probably responsible for the translocation of the substrate across the membrane.</text>
</comment>
<evidence type="ECO:0000256" key="8">
    <source>
        <dbReference type="ARBA" id="ARBA00023136"/>
    </source>
</evidence>
<dbReference type="PANTHER" id="PTHR30425">
    <property type="entry name" value="PHOSPHATE TRANSPORT SYSTEM PERMEASE PROTEIN PST"/>
    <property type="match status" value="1"/>
</dbReference>
<keyword evidence="3 9" id="KW-0813">Transport</keyword>
<evidence type="ECO:0000256" key="10">
    <source>
        <dbReference type="RuleBase" id="RU363054"/>
    </source>
</evidence>
<comment type="caution">
    <text evidence="10">Lacks conserved residue(s) required for the propagation of feature annotation.</text>
</comment>
<dbReference type="EMBL" id="BFAV01000045">
    <property type="protein sequence ID" value="GBF32633.1"/>
    <property type="molecule type" value="Genomic_DNA"/>
</dbReference>
<dbReference type="GO" id="GO:0005315">
    <property type="term" value="F:phosphate transmembrane transporter activity"/>
    <property type="evidence" value="ECO:0007669"/>
    <property type="project" value="InterPro"/>
</dbReference>
<dbReference type="Pfam" id="PF00528">
    <property type="entry name" value="BPD_transp_1"/>
    <property type="match status" value="1"/>
</dbReference>
<evidence type="ECO:0000256" key="6">
    <source>
        <dbReference type="ARBA" id="ARBA00022692"/>
    </source>
</evidence>
<keyword evidence="13" id="KW-1185">Reference proteome</keyword>
<evidence type="ECO:0000256" key="1">
    <source>
        <dbReference type="ARBA" id="ARBA00004651"/>
    </source>
</evidence>
<dbReference type="GO" id="GO:0005886">
    <property type="term" value="C:plasma membrane"/>
    <property type="evidence" value="ECO:0007669"/>
    <property type="project" value="UniProtKB-SubCell"/>
</dbReference>
<dbReference type="CDD" id="cd06261">
    <property type="entry name" value="TM_PBP2"/>
    <property type="match status" value="1"/>
</dbReference>
<reference evidence="13" key="1">
    <citation type="submission" date="2018-02" db="EMBL/GenBank/DDBJ databases">
        <title>Genome sequence of Desulfocucumis palustris strain NAW-5.</title>
        <authorList>
            <person name="Watanabe M."/>
            <person name="Kojima H."/>
            <person name="Fukui M."/>
        </authorList>
    </citation>
    <scope>NUCLEOTIDE SEQUENCE [LARGE SCALE GENOMIC DNA]</scope>
    <source>
        <strain evidence="13">NAW-5</strain>
    </source>
</reference>
<feature type="transmembrane region" description="Helical" evidence="9">
    <location>
        <begin position="78"/>
        <end position="105"/>
    </location>
</feature>
<comment type="similarity">
    <text evidence="2 10">Belongs to the binding-protein-dependent transport system permease family. CysTW subfamily.</text>
</comment>
<comment type="caution">
    <text evidence="12">The sequence shown here is derived from an EMBL/GenBank/DDBJ whole genome shotgun (WGS) entry which is preliminary data.</text>
</comment>
<sequence length="320" mass="33890">MRKIPIAETLIEKMLFIFTVAGSLVIFFVIFYIFSNGLPVLKASGLSFFTTGGWDGQFTSAWTAAPGQEIWRFGAVELIAGTLLTTGGALLVAGLLGMGCAVFLAEFCPPRLRRPVEACVRLLAGIPPVIYGVVGYTTVVPLVQSLISDQLALEMVRICVLDGTSLLAGIMVLGIMITPIFVILATDALETVPLAYKAASLALGVSHWRTIVKIMIPVARRGILAGGIMAAGMAAGEFIAMAMVAGGVAFLPNPAHGLLFFLEPVRTLAANVFINSEVLGKANMESALFACASVILFICIIFSLLAQLINRPNLKGGRSR</sequence>
<accession>A0A2L2XAG0</accession>
<name>A0A2L2XAG0_9FIRM</name>
<dbReference type="InterPro" id="IPR000515">
    <property type="entry name" value="MetI-like"/>
</dbReference>
<dbReference type="InterPro" id="IPR035906">
    <property type="entry name" value="MetI-like_sf"/>
</dbReference>
<dbReference type="AlphaFoldDB" id="A0A2L2XAG0"/>